<dbReference type="OrthoDB" id="7864805at2"/>
<dbReference type="eggNOG" id="COG3238">
    <property type="taxonomic scope" value="Bacteria"/>
</dbReference>
<dbReference type="Proteomes" id="UP000018296">
    <property type="component" value="Unassembled WGS sequence"/>
</dbReference>
<dbReference type="InterPro" id="IPR006750">
    <property type="entry name" value="YdcZ"/>
</dbReference>
<dbReference type="PANTHER" id="PTHR34821:SF2">
    <property type="entry name" value="INNER MEMBRANE PROTEIN YDCZ"/>
    <property type="match status" value="1"/>
</dbReference>
<evidence type="ECO:0000256" key="1">
    <source>
        <dbReference type="SAM" id="Phobius"/>
    </source>
</evidence>
<dbReference type="RefSeq" id="WP_023509724.1">
    <property type="nucleotide sequence ID" value="NZ_AWTC01000005.1"/>
</dbReference>
<accession>V6IYB8</accession>
<dbReference type="PATRIC" id="fig|1395513.3.peg.1472"/>
<dbReference type="AlphaFoldDB" id="V6IYB8"/>
<feature type="transmembrane region" description="Helical" evidence="1">
    <location>
        <begin position="81"/>
        <end position="103"/>
    </location>
</feature>
<dbReference type="EMBL" id="AWTC01000005">
    <property type="protein sequence ID" value="EST12417.1"/>
    <property type="molecule type" value="Genomic_DNA"/>
</dbReference>
<gene>
    <name evidence="2" type="ORF">P343_07245</name>
</gene>
<feature type="transmembrane region" description="Helical" evidence="1">
    <location>
        <begin position="39"/>
        <end position="60"/>
    </location>
</feature>
<dbReference type="STRING" id="1395513.P343_07245"/>
<keyword evidence="1" id="KW-1133">Transmembrane helix</keyword>
<organism evidence="2 3">
    <name type="scientific">Sporolactobacillus laevolacticus DSM 442</name>
    <dbReference type="NCBI Taxonomy" id="1395513"/>
    <lineage>
        <taxon>Bacteria</taxon>
        <taxon>Bacillati</taxon>
        <taxon>Bacillota</taxon>
        <taxon>Bacilli</taxon>
        <taxon>Bacillales</taxon>
        <taxon>Sporolactobacillaceae</taxon>
        <taxon>Sporolactobacillus</taxon>
    </lineage>
</organism>
<reference evidence="2 3" key="1">
    <citation type="journal article" date="2013" name="Genome Announc.">
        <title>Genome Sequence of Sporolactobacillus laevolacticus DSM442, an Efficient Polymer-Grade D-Lactate Producer from Agricultural Waste Cottonseed as a Nitrogen Source.</title>
        <authorList>
            <person name="Wang H."/>
            <person name="Wang L."/>
            <person name="Ju J."/>
            <person name="Yu B."/>
            <person name="Ma Y."/>
        </authorList>
    </citation>
    <scope>NUCLEOTIDE SEQUENCE [LARGE SCALE GENOMIC DNA]</scope>
    <source>
        <strain evidence="2 3">DSM 442</strain>
    </source>
</reference>
<feature type="transmembrane region" description="Helical" evidence="1">
    <location>
        <begin position="138"/>
        <end position="156"/>
    </location>
</feature>
<keyword evidence="3" id="KW-1185">Reference proteome</keyword>
<dbReference type="GO" id="GO:0005886">
    <property type="term" value="C:plasma membrane"/>
    <property type="evidence" value="ECO:0007669"/>
    <property type="project" value="TreeGrafter"/>
</dbReference>
<comment type="caution">
    <text evidence="2">The sequence shown here is derived from an EMBL/GenBank/DDBJ whole genome shotgun (WGS) entry which is preliminary data.</text>
</comment>
<evidence type="ECO:0000313" key="2">
    <source>
        <dbReference type="EMBL" id="EST12417.1"/>
    </source>
</evidence>
<sequence>MTINRKKYLFTSILLIWGLAAGMVSPVQTSINTQLRYAVRSPFIASLISFTTGTIILALLTLIIDHTMKMDWRIVPQAPKWIWVGGMMGVIFVTSNILLLPVLGSALTVVSVLCGQMTLAMAVDHFGWFGVQQHKLNWPRITGLTLMIIGIVLIQHF</sequence>
<dbReference type="PANTHER" id="PTHR34821">
    <property type="entry name" value="INNER MEMBRANE PROTEIN YDCZ"/>
    <property type="match status" value="1"/>
</dbReference>
<keyword evidence="1" id="KW-0812">Transmembrane</keyword>
<keyword evidence="1" id="KW-0472">Membrane</keyword>
<dbReference type="Pfam" id="PF04657">
    <property type="entry name" value="DMT_YdcZ"/>
    <property type="match status" value="1"/>
</dbReference>
<name>V6IYB8_9BACL</name>
<feature type="transmembrane region" description="Helical" evidence="1">
    <location>
        <begin position="109"/>
        <end position="131"/>
    </location>
</feature>
<evidence type="ECO:0000313" key="3">
    <source>
        <dbReference type="Proteomes" id="UP000018296"/>
    </source>
</evidence>
<protein>
    <submittedName>
        <fullName evidence="2">Membrane protein</fullName>
    </submittedName>
</protein>
<proteinExistence type="predicted"/>